<dbReference type="CDD" id="cd00093">
    <property type="entry name" value="HTH_XRE"/>
    <property type="match status" value="1"/>
</dbReference>
<gene>
    <name evidence="5" type="ORF">LX70_01356</name>
</gene>
<evidence type="ECO:0000256" key="3">
    <source>
        <dbReference type="ARBA" id="ARBA00023163"/>
    </source>
</evidence>
<dbReference type="PROSITE" id="PS50943">
    <property type="entry name" value="HTH_CROC1"/>
    <property type="match status" value="1"/>
</dbReference>
<name>A0A2S8S9S6_9RHOB</name>
<dbReference type="InterPro" id="IPR010982">
    <property type="entry name" value="Lambda_DNA-bd_dom_sf"/>
</dbReference>
<sequence length="140" mass="15244">MTIETGAAAAVDYENWYSEGNATFGDRLAGAREALGMTQKDLAGRIGVRLKTLQQWEEDQKEPRANRLQMLAGMLNVSLMWLLTGEGAGVAPPMGEDARSAEAEGLMVELREMRATMGALAEQMGRVEARLRLSMAREAA</sequence>
<organism evidence="5 6">
    <name type="scientific">Albidovulum denitrificans</name>
    <dbReference type="NCBI Taxonomy" id="404881"/>
    <lineage>
        <taxon>Bacteria</taxon>
        <taxon>Pseudomonadati</taxon>
        <taxon>Pseudomonadota</taxon>
        <taxon>Alphaproteobacteria</taxon>
        <taxon>Rhodobacterales</taxon>
        <taxon>Paracoccaceae</taxon>
        <taxon>Albidovulum</taxon>
    </lineage>
</organism>
<dbReference type="PANTHER" id="PTHR40661">
    <property type="match status" value="1"/>
</dbReference>
<keyword evidence="1" id="KW-0805">Transcription regulation</keyword>
<dbReference type="SUPFAM" id="SSF47413">
    <property type="entry name" value="lambda repressor-like DNA-binding domains"/>
    <property type="match status" value="1"/>
</dbReference>
<evidence type="ECO:0000259" key="4">
    <source>
        <dbReference type="PROSITE" id="PS50943"/>
    </source>
</evidence>
<reference evidence="5 6" key="1">
    <citation type="submission" date="2018-02" db="EMBL/GenBank/DDBJ databases">
        <title>Genomic Encyclopedia of Archaeal and Bacterial Type Strains, Phase II (KMG-II): from individual species to whole genera.</title>
        <authorList>
            <person name="Goeker M."/>
        </authorList>
    </citation>
    <scope>NUCLEOTIDE SEQUENCE [LARGE SCALE GENOMIC DNA]</scope>
    <source>
        <strain evidence="5 6">DSM 18921</strain>
    </source>
</reference>
<accession>A0A2S8S9S6</accession>
<keyword evidence="6" id="KW-1185">Reference proteome</keyword>
<proteinExistence type="predicted"/>
<dbReference type="InterPro" id="IPR001387">
    <property type="entry name" value="Cro/C1-type_HTH"/>
</dbReference>
<dbReference type="AlphaFoldDB" id="A0A2S8S9S6"/>
<feature type="domain" description="HTH cro/C1-type" evidence="4">
    <location>
        <begin position="28"/>
        <end position="82"/>
    </location>
</feature>
<dbReference type="OrthoDB" id="5659783at2"/>
<dbReference type="SMART" id="SM00530">
    <property type="entry name" value="HTH_XRE"/>
    <property type="match status" value="1"/>
</dbReference>
<dbReference type="EMBL" id="PVEP01000002">
    <property type="protein sequence ID" value="PQV57550.1"/>
    <property type="molecule type" value="Genomic_DNA"/>
</dbReference>
<comment type="caution">
    <text evidence="5">The sequence shown here is derived from an EMBL/GenBank/DDBJ whole genome shotgun (WGS) entry which is preliminary data.</text>
</comment>
<evidence type="ECO:0000313" key="6">
    <source>
        <dbReference type="Proteomes" id="UP000238338"/>
    </source>
</evidence>
<dbReference type="RefSeq" id="WP_105513791.1">
    <property type="nucleotide sequence ID" value="NZ_PVEP01000002.1"/>
</dbReference>
<evidence type="ECO:0000256" key="2">
    <source>
        <dbReference type="ARBA" id="ARBA00023125"/>
    </source>
</evidence>
<dbReference type="PANTHER" id="PTHR40661:SF3">
    <property type="entry name" value="FELS-1 PROPHAGE TRANSCRIPTIONAL REGULATOR"/>
    <property type="match status" value="1"/>
</dbReference>
<protein>
    <submittedName>
        <fullName evidence="5">Helix-turn-helix protein</fullName>
    </submittedName>
</protein>
<dbReference type="GO" id="GO:0003677">
    <property type="term" value="F:DNA binding"/>
    <property type="evidence" value="ECO:0007669"/>
    <property type="project" value="UniProtKB-KW"/>
</dbReference>
<keyword evidence="2" id="KW-0238">DNA-binding</keyword>
<dbReference type="Pfam" id="PF01381">
    <property type="entry name" value="HTH_3"/>
    <property type="match status" value="1"/>
</dbReference>
<dbReference type="Proteomes" id="UP000238338">
    <property type="component" value="Unassembled WGS sequence"/>
</dbReference>
<evidence type="ECO:0000313" key="5">
    <source>
        <dbReference type="EMBL" id="PQV57550.1"/>
    </source>
</evidence>
<dbReference type="Gene3D" id="1.10.260.40">
    <property type="entry name" value="lambda repressor-like DNA-binding domains"/>
    <property type="match status" value="1"/>
</dbReference>
<evidence type="ECO:0000256" key="1">
    <source>
        <dbReference type="ARBA" id="ARBA00023015"/>
    </source>
</evidence>
<keyword evidence="3" id="KW-0804">Transcription</keyword>